<protein>
    <submittedName>
        <fullName evidence="2">Helix-turn-helix domain-containing protein</fullName>
    </submittedName>
</protein>
<feature type="domain" description="Schlafen AlbA-2" evidence="1">
    <location>
        <begin position="14"/>
        <end position="155"/>
    </location>
</feature>
<dbReference type="EMBL" id="JBJHZZ010000002">
    <property type="protein sequence ID" value="MFL0246583.1"/>
    <property type="molecule type" value="Genomic_DNA"/>
</dbReference>
<dbReference type="Pfam" id="PF04326">
    <property type="entry name" value="SLFN_AlbA_2"/>
    <property type="match status" value="1"/>
</dbReference>
<comment type="caution">
    <text evidence="2">The sequence shown here is derived from an EMBL/GenBank/DDBJ whole genome shotgun (WGS) entry which is preliminary data.</text>
</comment>
<evidence type="ECO:0000313" key="2">
    <source>
        <dbReference type="EMBL" id="MFL0246583.1"/>
    </source>
</evidence>
<proteinExistence type="predicted"/>
<gene>
    <name evidence="2" type="ORF">ACJDUG_06345</name>
</gene>
<dbReference type="Gene3D" id="3.30.950.30">
    <property type="entry name" value="Schlafen, AAA domain"/>
    <property type="match status" value="1"/>
</dbReference>
<dbReference type="InterPro" id="IPR038461">
    <property type="entry name" value="Schlafen_AlbA_2_dom_sf"/>
</dbReference>
<name>A0ABW8T223_9CLOT</name>
<sequence length="431" mass="50237">MEYKKFIELLQKGECKTIDYKIECNAFVKGKEKATAELVKDIIAFANNGNVASFLIIGVANDRNGFKSVENRNLTDDNLQTICRDYIFPIPKVKLIECCWDKVTDERHKDNKFVVIQIGPHARQCFRFNRDCINYDMKYCFKKSEVWIRREATSDLAIPEEIKRLLEGKEAISEEKLDNNVDYTRLPDHEYRRAIRKDLNWLIKELNGSIQDIPGTGKYKDIRWSILSINIRNQKLKILILIIDKCNEKGFIAKLCREIPVLHHGVILISVGNATASSVEHNYLKIKESWGWFCINSHTFVGKLINSFPDSQENKMKDKQTFCIVLEKVKSTQLLYERLLMAIKNLTEKEDIIAHTSEIYQTINNCLLDWRSSGCIMKTEKTISDYYIKKIAKGEEIKTLKTNEFIDIERYGKVVMKRVTGLYDTIDRFLE</sequence>
<evidence type="ECO:0000259" key="1">
    <source>
        <dbReference type="Pfam" id="PF04326"/>
    </source>
</evidence>
<evidence type="ECO:0000313" key="3">
    <source>
        <dbReference type="Proteomes" id="UP001623591"/>
    </source>
</evidence>
<accession>A0ABW8T223</accession>
<dbReference type="RefSeq" id="WP_406769046.1">
    <property type="nucleotide sequence ID" value="NZ_JBJHZZ010000002.1"/>
</dbReference>
<dbReference type="Proteomes" id="UP001623591">
    <property type="component" value="Unassembled WGS sequence"/>
</dbReference>
<keyword evidence="3" id="KW-1185">Reference proteome</keyword>
<organism evidence="2 3">
    <name type="scientific">Candidatus Clostridium stratigraminis</name>
    <dbReference type="NCBI Taxonomy" id="3381661"/>
    <lineage>
        <taxon>Bacteria</taxon>
        <taxon>Bacillati</taxon>
        <taxon>Bacillota</taxon>
        <taxon>Clostridia</taxon>
        <taxon>Eubacteriales</taxon>
        <taxon>Clostridiaceae</taxon>
        <taxon>Clostridium</taxon>
    </lineage>
</organism>
<reference evidence="2 3" key="1">
    <citation type="submission" date="2024-11" db="EMBL/GenBank/DDBJ databases">
        <authorList>
            <person name="Heng Y.C."/>
            <person name="Lim A.C.H."/>
            <person name="Lee J.K.Y."/>
            <person name="Kittelmann S."/>
        </authorList>
    </citation>
    <scope>NUCLEOTIDE SEQUENCE [LARGE SCALE GENOMIC DNA]</scope>
    <source>
        <strain evidence="2 3">WILCCON 0185</strain>
    </source>
</reference>
<dbReference type="InterPro" id="IPR007421">
    <property type="entry name" value="Schlafen_AlbA_2_dom"/>
</dbReference>